<keyword evidence="2" id="KW-1185">Reference proteome</keyword>
<protein>
    <recommendedName>
        <fullName evidence="3">Nucleoid-associated protein</fullName>
    </recommendedName>
</protein>
<reference evidence="1 2" key="1">
    <citation type="journal article" date="2012" name="PLoS ONE">
        <title>The purine-utilizing bacterium Clostridium acidurici 9a: a genome-guided metabolic reconsideration.</title>
        <authorList>
            <person name="Hartwich K."/>
            <person name="Poehlein A."/>
            <person name="Daniel R."/>
        </authorList>
    </citation>
    <scope>NUCLEOTIDE SEQUENCE [LARGE SCALE GENOMIC DNA]</scope>
    <source>
        <strain evidence="2">ATCC 7906 / DSM 604 / BCRC 14475 / CIP 104303 / KCTC 5404 / NCIMB 10678 / 9a</strain>
    </source>
</reference>
<dbReference type="KEGG" id="cad:Curi_c11260"/>
<dbReference type="HOGENOM" id="CLU_069338_0_0_9"/>
<dbReference type="Proteomes" id="UP000006094">
    <property type="component" value="Chromosome"/>
</dbReference>
<dbReference type="RefSeq" id="WP_014967277.1">
    <property type="nucleotide sequence ID" value="NC_018664.1"/>
</dbReference>
<sequence>MITDVSIERHILHILDNSIGMPIISEEEHPFNDDIYEFIKNHIEKVFKDINIKKAFFEDGENIVRDLCGSISQDNSNFLECTKRLAEIMYGIMIENVSIPSCDLICSLFNGDDKRYLGMFILNYKTSYIHYVEELDNKKVNTVIKQRTTLPNINQRIEEFIIIDLEDNSILLKEKNNEINGEKEYYLSKYFLKSKDLLSDKEKVDIINKTSKMMVEDYYDGDVKKMAEIKTAIVESIEETDSIDIEHIKSKAFNNNLELQEMYSDELHSRGLTEKAIELNENVIKKIPRTQKLVTDDGIELKIPISYLTSQDKVEFINNTDGTISILLKILEIYKISNKSTKRNLMFLPGFIKVFLKFTEGVFICIIYTSKFIGFQGLTK</sequence>
<name>K0AZJ6_GOTA9</name>
<dbReference type="AlphaFoldDB" id="K0AZJ6"/>
<organism evidence="1 2">
    <name type="scientific">Gottschalkia acidurici (strain ATCC 7906 / DSM 604 / BCRC 14475 / CIP 104303 / KCTC 5404 / NCIMB 10678 / 9a)</name>
    <name type="common">Clostridium acidurici</name>
    <dbReference type="NCBI Taxonomy" id="1128398"/>
    <lineage>
        <taxon>Bacteria</taxon>
        <taxon>Bacillati</taxon>
        <taxon>Bacillota</taxon>
        <taxon>Tissierellia</taxon>
        <taxon>Tissierellales</taxon>
        <taxon>Gottschalkiaceae</taxon>
        <taxon>Gottschalkia</taxon>
    </lineage>
</organism>
<dbReference type="InterPro" id="IPR007358">
    <property type="entry name" value="Nucleoid_associated_NdpA"/>
</dbReference>
<dbReference type="eggNOG" id="COG3081">
    <property type="taxonomic scope" value="Bacteria"/>
</dbReference>
<dbReference type="GO" id="GO:0009295">
    <property type="term" value="C:nucleoid"/>
    <property type="evidence" value="ECO:0007669"/>
    <property type="project" value="InterPro"/>
</dbReference>
<proteinExistence type="predicted"/>
<gene>
    <name evidence="1" type="ordered locus">Curi_c11260</name>
</gene>
<dbReference type="EMBL" id="CP003326">
    <property type="protein sequence ID" value="AFS78140.1"/>
    <property type="molecule type" value="Genomic_DNA"/>
</dbReference>
<dbReference type="STRING" id="1128398.Curi_c11260"/>
<accession>K0AZJ6</accession>
<evidence type="ECO:0008006" key="3">
    <source>
        <dbReference type="Google" id="ProtNLM"/>
    </source>
</evidence>
<evidence type="ECO:0000313" key="1">
    <source>
        <dbReference type="EMBL" id="AFS78140.1"/>
    </source>
</evidence>
<dbReference type="OrthoDB" id="3171075at2"/>
<evidence type="ECO:0000313" key="2">
    <source>
        <dbReference type="Proteomes" id="UP000006094"/>
    </source>
</evidence>
<dbReference type="Pfam" id="PF04245">
    <property type="entry name" value="NA37"/>
    <property type="match status" value="1"/>
</dbReference>